<sequence length="67" mass="7366">MSAYTTDTARGQTHLILDLDPTSGQPFRRAVATAGLVRQALVAEWHTIPVARVAAMHEGKRRARARN</sequence>
<evidence type="ECO:0000313" key="1">
    <source>
        <dbReference type="EMBL" id="RJO75174.1"/>
    </source>
</evidence>
<evidence type="ECO:0000313" key="2">
    <source>
        <dbReference type="Proteomes" id="UP000266677"/>
    </source>
</evidence>
<keyword evidence="2" id="KW-1185">Reference proteome</keyword>
<proteinExistence type="predicted"/>
<dbReference type="Proteomes" id="UP000266677">
    <property type="component" value="Unassembled WGS sequence"/>
</dbReference>
<comment type="caution">
    <text evidence="1">The sequence shown here is derived from an EMBL/GenBank/DDBJ whole genome shotgun (WGS) entry which is preliminary data.</text>
</comment>
<dbReference type="EMBL" id="QZFU01000019">
    <property type="protein sequence ID" value="RJO75174.1"/>
    <property type="molecule type" value="Genomic_DNA"/>
</dbReference>
<gene>
    <name evidence="1" type="ORF">D5S18_17580</name>
</gene>
<accession>A0A3A4K802</accession>
<protein>
    <submittedName>
        <fullName evidence="1">Uncharacterized protein</fullName>
    </submittedName>
</protein>
<reference evidence="1 2" key="1">
    <citation type="submission" date="2018-09" db="EMBL/GenBank/DDBJ databases">
        <title>YIM PH21274 draft genome.</title>
        <authorList>
            <person name="Miao C."/>
        </authorList>
    </citation>
    <scope>NUCLEOTIDE SEQUENCE [LARGE SCALE GENOMIC DNA]</scope>
    <source>
        <strain evidence="1 2">YIM PH 21724</strain>
    </source>
</reference>
<name>A0A3A4K802_9NOCA</name>
<dbReference type="RefSeq" id="WP_120042048.1">
    <property type="nucleotide sequence ID" value="NZ_QZFU01000019.1"/>
</dbReference>
<organism evidence="1 2">
    <name type="scientific">Nocardia panacis</name>
    <dbReference type="NCBI Taxonomy" id="2340916"/>
    <lineage>
        <taxon>Bacteria</taxon>
        <taxon>Bacillati</taxon>
        <taxon>Actinomycetota</taxon>
        <taxon>Actinomycetes</taxon>
        <taxon>Mycobacteriales</taxon>
        <taxon>Nocardiaceae</taxon>
        <taxon>Nocardia</taxon>
    </lineage>
</organism>
<dbReference type="AlphaFoldDB" id="A0A3A4K802"/>